<keyword evidence="5 15" id="KW-0378">Hydrolase</keyword>
<keyword evidence="11" id="KW-0413">Isomerase</keyword>
<evidence type="ECO:0000256" key="5">
    <source>
        <dbReference type="ARBA" id="ARBA00022801"/>
    </source>
</evidence>
<comment type="catalytic activity">
    <reaction evidence="12 15">
        <text>Couples ATP hydrolysis with the unwinding of duplex DNA by translocating in the 3'-5' direction.</text>
        <dbReference type="EC" id="5.6.2.4"/>
    </reaction>
</comment>
<proteinExistence type="inferred from homology"/>
<evidence type="ECO:0000256" key="4">
    <source>
        <dbReference type="ARBA" id="ARBA00022763"/>
    </source>
</evidence>
<dbReference type="eggNOG" id="COG1200">
    <property type="taxonomic scope" value="Bacteria"/>
</dbReference>
<dbReference type="Gene3D" id="2.40.50.140">
    <property type="entry name" value="Nucleic acid-binding proteins"/>
    <property type="match status" value="1"/>
</dbReference>
<sequence>MSQSVTSLQGVGKQTAAQLATLGISTVDDVLFHLPARYEDRSRLTAIKDLNVGEQALVEGMITAAEVKITKRRTLVCMLTDDTGGIILRFFHFSYAQQQQFQVGTRVRCFAEARQGYHCLEFIHPECQFIREDKPAPEIHAQLTPIYPSSGTLHQHLLRSLARQALQNLVLIDPFPPTIQAQFQLLPLAQALQTLHAPPVTVSTADLQAGQHPAQRRLIIEELLAHYLSLRRLRQQAQTYQAVPLPAEHALNSLFLKNLPFQLTHAQQRVSAEIAHDLQQTHPMQRLIQGDVGSGKTVVAALSALSAIAAGYQVAVMSPTELLAEQHFRNFNQWLAPLKINITWLTGSVSKKQREQALNALATGESALAIGTHALFQEAVTFQRLALVIIDEQHRFGVEQRMALRDKGAQANFHPHQLIMTATPIPRTLAMTLYADLDISVIDELPAGRLPIKTVVIPNTRRAEIIERIRQVCQTGRQAYWVCTLIDESDALQYQAAEETARQLTENLTELRIGLVHGRLKAKEKEGMMQAFKRGELDLLVATTVIEVGVDVPNASLMIIENAERLGLAQLHQLRGRVGRGVVDSHCVLLYQSPLSEIARTRLGILRDTQDGFVIAQQDLSLRGFGDVLGTRQTGTMRLRIADFQRDEGLLPTVVEIAELLLKDYPETIQPIIERWVRVQGEELVS</sequence>
<dbReference type="PROSITE" id="PS51194">
    <property type="entry name" value="HELICASE_CTER"/>
    <property type="match status" value="1"/>
</dbReference>
<evidence type="ECO:0000256" key="1">
    <source>
        <dbReference type="ARBA" id="ARBA00007504"/>
    </source>
</evidence>
<keyword evidence="7 15" id="KW-0067">ATP-binding</keyword>
<name>I3CDP4_9GAMM</name>
<dbReference type="CDD" id="cd04488">
    <property type="entry name" value="RecG_wedge_OBF"/>
    <property type="match status" value="1"/>
</dbReference>
<organism evidence="18 19">
    <name type="scientific">Beggiatoa alba B18LD</name>
    <dbReference type="NCBI Taxonomy" id="395493"/>
    <lineage>
        <taxon>Bacteria</taxon>
        <taxon>Pseudomonadati</taxon>
        <taxon>Pseudomonadota</taxon>
        <taxon>Gammaproteobacteria</taxon>
        <taxon>Thiotrichales</taxon>
        <taxon>Thiotrichaceae</taxon>
        <taxon>Beggiatoa</taxon>
    </lineage>
</organism>
<dbReference type="Pfam" id="PF17191">
    <property type="entry name" value="RecG_wedge"/>
    <property type="match status" value="1"/>
</dbReference>
<evidence type="ECO:0000256" key="10">
    <source>
        <dbReference type="ARBA" id="ARBA00023204"/>
    </source>
</evidence>
<dbReference type="GO" id="GO:0005524">
    <property type="term" value="F:ATP binding"/>
    <property type="evidence" value="ECO:0007669"/>
    <property type="project" value="UniProtKB-KW"/>
</dbReference>
<evidence type="ECO:0000256" key="15">
    <source>
        <dbReference type="RuleBase" id="RU363016"/>
    </source>
</evidence>
<keyword evidence="4 15" id="KW-0227">DNA damage</keyword>
<dbReference type="SMART" id="SM00487">
    <property type="entry name" value="DEXDc"/>
    <property type="match status" value="1"/>
</dbReference>
<evidence type="ECO:0000256" key="3">
    <source>
        <dbReference type="ARBA" id="ARBA00022741"/>
    </source>
</evidence>
<dbReference type="InterPro" id="IPR033454">
    <property type="entry name" value="RecG_wedge"/>
</dbReference>
<evidence type="ECO:0000256" key="9">
    <source>
        <dbReference type="ARBA" id="ARBA00023172"/>
    </source>
</evidence>
<evidence type="ECO:0000256" key="14">
    <source>
        <dbReference type="ARBA" id="ARBA00048988"/>
    </source>
</evidence>
<dbReference type="SUPFAM" id="SSF50249">
    <property type="entry name" value="Nucleic acid-binding proteins"/>
    <property type="match status" value="1"/>
</dbReference>
<dbReference type="InterPro" id="IPR045562">
    <property type="entry name" value="RecG_dom3_C"/>
</dbReference>
<evidence type="ECO:0000256" key="6">
    <source>
        <dbReference type="ARBA" id="ARBA00022806"/>
    </source>
</evidence>
<dbReference type="InterPro" id="IPR014001">
    <property type="entry name" value="Helicase_ATP-bd"/>
</dbReference>
<dbReference type="InterPro" id="IPR012340">
    <property type="entry name" value="NA-bd_OB-fold"/>
</dbReference>
<dbReference type="OrthoDB" id="9804325at2"/>
<evidence type="ECO:0000256" key="13">
    <source>
        <dbReference type="ARBA" id="ARBA00034808"/>
    </source>
</evidence>
<dbReference type="STRING" id="395493.BegalDRAFT_0826"/>
<dbReference type="PANTHER" id="PTHR47964:SF1">
    <property type="entry name" value="ATP-DEPENDENT DNA HELICASE HOMOLOG RECG, CHLOROPLASTIC"/>
    <property type="match status" value="1"/>
</dbReference>
<evidence type="ECO:0000313" key="18">
    <source>
        <dbReference type="EMBL" id="EIJ41737.1"/>
    </source>
</evidence>
<dbReference type="SUPFAM" id="SSF52540">
    <property type="entry name" value="P-loop containing nucleoside triphosphate hydrolases"/>
    <property type="match status" value="2"/>
</dbReference>
<dbReference type="NCBIfam" id="NF008165">
    <property type="entry name" value="PRK10917.1-3"/>
    <property type="match status" value="1"/>
</dbReference>
<keyword evidence="19" id="KW-1185">Reference proteome</keyword>
<keyword evidence="8" id="KW-0238">DNA-binding</keyword>
<evidence type="ECO:0000259" key="17">
    <source>
        <dbReference type="PROSITE" id="PS51194"/>
    </source>
</evidence>
<evidence type="ECO:0000256" key="12">
    <source>
        <dbReference type="ARBA" id="ARBA00034617"/>
    </source>
</evidence>
<evidence type="ECO:0000256" key="11">
    <source>
        <dbReference type="ARBA" id="ARBA00023235"/>
    </source>
</evidence>
<dbReference type="FunFam" id="3.40.50.300:FF:000391">
    <property type="entry name" value="ATP-dependent DNA helicase RecG"/>
    <property type="match status" value="1"/>
</dbReference>
<evidence type="ECO:0000256" key="2">
    <source>
        <dbReference type="ARBA" id="ARBA00017846"/>
    </source>
</evidence>
<evidence type="ECO:0000313" key="19">
    <source>
        <dbReference type="Proteomes" id="UP000005744"/>
    </source>
</evidence>
<feature type="domain" description="Helicase C-terminal" evidence="17">
    <location>
        <begin position="475"/>
        <end position="621"/>
    </location>
</feature>
<dbReference type="PANTHER" id="PTHR47964">
    <property type="entry name" value="ATP-DEPENDENT DNA HELICASE HOMOLOG RECG, CHLOROPLASTIC"/>
    <property type="match status" value="1"/>
</dbReference>
<dbReference type="NCBIfam" id="NF008166">
    <property type="entry name" value="PRK10917.1-4"/>
    <property type="match status" value="1"/>
</dbReference>
<comment type="catalytic activity">
    <reaction evidence="14 15">
        <text>ATP + H2O = ADP + phosphate + H(+)</text>
        <dbReference type="Rhea" id="RHEA:13065"/>
        <dbReference type="ChEBI" id="CHEBI:15377"/>
        <dbReference type="ChEBI" id="CHEBI:15378"/>
        <dbReference type="ChEBI" id="CHEBI:30616"/>
        <dbReference type="ChEBI" id="CHEBI:43474"/>
        <dbReference type="ChEBI" id="CHEBI:456216"/>
        <dbReference type="EC" id="5.6.2.4"/>
    </reaction>
</comment>
<dbReference type="GO" id="GO:0016887">
    <property type="term" value="F:ATP hydrolysis activity"/>
    <property type="evidence" value="ECO:0007669"/>
    <property type="project" value="RHEA"/>
</dbReference>
<dbReference type="InterPro" id="IPR004609">
    <property type="entry name" value="ATP-dep_DNA_helicase_RecG"/>
</dbReference>
<dbReference type="NCBIfam" id="TIGR00643">
    <property type="entry name" value="recG"/>
    <property type="match status" value="1"/>
</dbReference>
<dbReference type="GO" id="GO:0003677">
    <property type="term" value="F:DNA binding"/>
    <property type="evidence" value="ECO:0007669"/>
    <property type="project" value="UniProtKB-KW"/>
</dbReference>
<dbReference type="InterPro" id="IPR027417">
    <property type="entry name" value="P-loop_NTPase"/>
</dbReference>
<evidence type="ECO:0000256" key="7">
    <source>
        <dbReference type="ARBA" id="ARBA00022840"/>
    </source>
</evidence>
<feature type="domain" description="Helicase ATP-binding" evidence="16">
    <location>
        <begin position="277"/>
        <end position="442"/>
    </location>
</feature>
<comment type="similarity">
    <text evidence="1 15">Belongs to the helicase family. RecG subfamily.</text>
</comment>
<dbReference type="GO" id="GO:0006281">
    <property type="term" value="P:DNA repair"/>
    <property type="evidence" value="ECO:0007669"/>
    <property type="project" value="UniProtKB-UniRule"/>
</dbReference>
<dbReference type="EC" id="5.6.2.4" evidence="13 15"/>
<dbReference type="Pfam" id="PF00271">
    <property type="entry name" value="Helicase_C"/>
    <property type="match status" value="1"/>
</dbReference>
<dbReference type="InterPro" id="IPR047112">
    <property type="entry name" value="RecG/Mfd"/>
</dbReference>
<protein>
    <recommendedName>
        <fullName evidence="2 15">ATP-dependent DNA helicase RecG</fullName>
        <ecNumber evidence="13 15">5.6.2.4</ecNumber>
    </recommendedName>
</protein>
<dbReference type="InterPro" id="IPR001650">
    <property type="entry name" value="Helicase_C-like"/>
</dbReference>
<keyword evidence="6 15" id="KW-0347">Helicase</keyword>
<dbReference type="Proteomes" id="UP000005744">
    <property type="component" value="Unassembled WGS sequence"/>
</dbReference>
<keyword evidence="10 15" id="KW-0234">DNA repair</keyword>
<dbReference type="AlphaFoldDB" id="I3CDP4"/>
<dbReference type="NCBIfam" id="NF008168">
    <property type="entry name" value="PRK10917.2-2"/>
    <property type="match status" value="1"/>
</dbReference>
<dbReference type="CDD" id="cd17992">
    <property type="entry name" value="DEXHc_RecG"/>
    <property type="match status" value="1"/>
</dbReference>
<reference evidence="18 19" key="1">
    <citation type="submission" date="2011-11" db="EMBL/GenBank/DDBJ databases">
        <title>Improved High-Quality Draft sequence of Beggiatoa alba B18lD.</title>
        <authorList>
            <consortium name="US DOE Joint Genome Institute"/>
            <person name="Lucas S."/>
            <person name="Han J."/>
            <person name="Lapidus A."/>
            <person name="Cheng J.-F."/>
            <person name="Goodwin L."/>
            <person name="Pitluck S."/>
            <person name="Peters L."/>
            <person name="Mikhailova N."/>
            <person name="Held B."/>
            <person name="Detter J.C."/>
            <person name="Han C."/>
            <person name="Tapia R."/>
            <person name="Land M."/>
            <person name="Hauser L."/>
            <person name="Kyrpides N."/>
            <person name="Ivanova N."/>
            <person name="Pagani I."/>
            <person name="Samuel K."/>
            <person name="Teske A."/>
            <person name="Mueller J."/>
            <person name="Woyke T."/>
        </authorList>
    </citation>
    <scope>NUCLEOTIDE SEQUENCE [LARGE SCALE GENOMIC DNA]</scope>
    <source>
        <strain evidence="18 19">B18LD</strain>
    </source>
</reference>
<dbReference type="EMBL" id="JH600070">
    <property type="protein sequence ID" value="EIJ41737.1"/>
    <property type="molecule type" value="Genomic_DNA"/>
</dbReference>
<accession>I3CDP4</accession>
<evidence type="ECO:0000256" key="8">
    <source>
        <dbReference type="ARBA" id="ARBA00023125"/>
    </source>
</evidence>
<dbReference type="InterPro" id="IPR011545">
    <property type="entry name" value="DEAD/DEAH_box_helicase_dom"/>
</dbReference>
<comment type="function">
    <text evidence="15">Plays a critical role in recombination and DNA repair. Helps process Holliday junction intermediates to mature products by catalyzing branch migration. Has replication fork regression activity, unwinds stalled or blocked replication forks to make a HJ that can be resolved. Has a DNA unwinding activity characteristic of a DNA helicase with 3'-5' polarity.</text>
</comment>
<dbReference type="SMART" id="SM00490">
    <property type="entry name" value="HELICc"/>
    <property type="match status" value="1"/>
</dbReference>
<keyword evidence="3 15" id="KW-0547">Nucleotide-binding</keyword>
<gene>
    <name evidence="18" type="ORF">BegalDRAFT_0826</name>
</gene>
<evidence type="ECO:0000259" key="16">
    <source>
        <dbReference type="PROSITE" id="PS51192"/>
    </source>
</evidence>
<dbReference type="Gene3D" id="3.40.50.300">
    <property type="entry name" value="P-loop containing nucleotide triphosphate hydrolases"/>
    <property type="match status" value="2"/>
</dbReference>
<dbReference type="NCBIfam" id="NF008163">
    <property type="entry name" value="PRK10917.1-1"/>
    <property type="match status" value="1"/>
</dbReference>
<dbReference type="Pfam" id="PF00270">
    <property type="entry name" value="DEAD"/>
    <property type="match status" value="1"/>
</dbReference>
<dbReference type="GO" id="GO:0043138">
    <property type="term" value="F:3'-5' DNA helicase activity"/>
    <property type="evidence" value="ECO:0007669"/>
    <property type="project" value="UniProtKB-EC"/>
</dbReference>
<dbReference type="GO" id="GO:0006310">
    <property type="term" value="P:DNA recombination"/>
    <property type="evidence" value="ECO:0007669"/>
    <property type="project" value="UniProtKB-UniRule"/>
</dbReference>
<dbReference type="HOGENOM" id="CLU_005122_7_1_6"/>
<dbReference type="Pfam" id="PF19833">
    <property type="entry name" value="RecG_dom3_C"/>
    <property type="match status" value="1"/>
</dbReference>
<dbReference type="PROSITE" id="PS51192">
    <property type="entry name" value="HELICASE_ATP_BIND_1"/>
    <property type="match status" value="1"/>
</dbReference>
<keyword evidence="9 15" id="KW-0233">DNA recombination</keyword>